<dbReference type="GO" id="GO:0004674">
    <property type="term" value="F:protein serine/threonine kinase activity"/>
    <property type="evidence" value="ECO:0007669"/>
    <property type="project" value="TreeGrafter"/>
</dbReference>
<dbReference type="InterPro" id="IPR051681">
    <property type="entry name" value="Ser/Thr_Kinases-Pseudokinases"/>
</dbReference>
<dbReference type="PROSITE" id="PS00108">
    <property type="entry name" value="PROTEIN_KINASE_ST"/>
    <property type="match status" value="1"/>
</dbReference>
<dbReference type="InterPro" id="IPR001245">
    <property type="entry name" value="Ser-Thr/Tyr_kinase_cat_dom"/>
</dbReference>
<dbReference type="EMBL" id="JH159153">
    <property type="protein sequence ID" value="EGZ21473.1"/>
    <property type="molecule type" value="Genomic_DNA"/>
</dbReference>
<dbReference type="OMA" id="FRFALEF"/>
<protein>
    <recommendedName>
        <fullName evidence="1">Protein kinase domain-containing protein</fullName>
    </recommendedName>
</protein>
<gene>
    <name evidence="2" type="ORF">PHYSODRAFT_496539</name>
</gene>
<reference evidence="2 3" key="1">
    <citation type="journal article" date="2006" name="Science">
        <title>Phytophthora genome sequences uncover evolutionary origins and mechanisms of pathogenesis.</title>
        <authorList>
            <person name="Tyler B.M."/>
            <person name="Tripathy S."/>
            <person name="Zhang X."/>
            <person name="Dehal P."/>
            <person name="Jiang R.H."/>
            <person name="Aerts A."/>
            <person name="Arredondo F.D."/>
            <person name="Baxter L."/>
            <person name="Bensasson D."/>
            <person name="Beynon J.L."/>
            <person name="Chapman J."/>
            <person name="Damasceno C.M."/>
            <person name="Dorrance A.E."/>
            <person name="Dou D."/>
            <person name="Dickerman A.W."/>
            <person name="Dubchak I.L."/>
            <person name="Garbelotto M."/>
            <person name="Gijzen M."/>
            <person name="Gordon S.G."/>
            <person name="Govers F."/>
            <person name="Grunwald N.J."/>
            <person name="Huang W."/>
            <person name="Ivors K.L."/>
            <person name="Jones R.W."/>
            <person name="Kamoun S."/>
            <person name="Krampis K."/>
            <person name="Lamour K.H."/>
            <person name="Lee M.K."/>
            <person name="McDonald W.H."/>
            <person name="Medina M."/>
            <person name="Meijer H.J."/>
            <person name="Nordberg E.K."/>
            <person name="Maclean D.J."/>
            <person name="Ospina-Giraldo M.D."/>
            <person name="Morris P.F."/>
            <person name="Phuntumart V."/>
            <person name="Putnam N.H."/>
            <person name="Rash S."/>
            <person name="Rose J.K."/>
            <person name="Sakihama Y."/>
            <person name="Salamov A.A."/>
            <person name="Savidor A."/>
            <person name="Scheuring C.F."/>
            <person name="Smith B.M."/>
            <person name="Sobral B.W."/>
            <person name="Terry A."/>
            <person name="Torto-Alalibo T.A."/>
            <person name="Win J."/>
            <person name="Xu Z."/>
            <person name="Zhang H."/>
            <person name="Grigoriev I.V."/>
            <person name="Rokhsar D.S."/>
            <person name="Boore J.L."/>
        </authorList>
    </citation>
    <scope>NUCLEOTIDE SEQUENCE [LARGE SCALE GENOMIC DNA]</scope>
    <source>
        <strain evidence="2 3">P6497</strain>
    </source>
</reference>
<dbReference type="SMR" id="G4Z3B0"/>
<evidence type="ECO:0000313" key="3">
    <source>
        <dbReference type="Proteomes" id="UP000002640"/>
    </source>
</evidence>
<proteinExistence type="predicted"/>
<dbReference type="SMART" id="SM00220">
    <property type="entry name" value="S_TKc"/>
    <property type="match status" value="1"/>
</dbReference>
<dbReference type="KEGG" id="psoj:PHYSODRAFT_496539"/>
<sequence length="336" mass="37143">MKEKLWASSSRAVRADISNLPDWYITEDEVDIDMSTVVGYGGDAKIYRGVLKDGTNVAVKVFDANVKRSEEAKQKFLETMKLWVRLSHFNICRLYGACYFTATPFVVMEYCELGSLDTFLRQDSLNRAKVSLDILAQASQAINKMHSKGIVHGDLKCDNILVSAGATPQAKVCDFDRSFDWSALKDKRLVNGTAAAAGVEITDAVRYLAPECVEGMLPNSKSDVYSFGMTLYHALDGVSPCSDITSDEEPRTCKLARELPSRNVRCISDGAWELIKQCCDPVPSQRPTMERVSNALKSLAIEQRTDSLTKLAVPVSKEPIAILVNEAMGVQTPTMY</sequence>
<evidence type="ECO:0000259" key="1">
    <source>
        <dbReference type="PROSITE" id="PS50011"/>
    </source>
</evidence>
<accession>G4Z3B0</accession>
<dbReference type="InterPro" id="IPR000719">
    <property type="entry name" value="Prot_kinase_dom"/>
</dbReference>
<organism evidence="2 3">
    <name type="scientific">Phytophthora sojae (strain P6497)</name>
    <name type="common">Soybean stem and root rot agent</name>
    <name type="synonym">Phytophthora megasperma f. sp. glycines</name>
    <dbReference type="NCBI Taxonomy" id="1094619"/>
    <lineage>
        <taxon>Eukaryota</taxon>
        <taxon>Sar</taxon>
        <taxon>Stramenopiles</taxon>
        <taxon>Oomycota</taxon>
        <taxon>Peronosporomycetes</taxon>
        <taxon>Peronosporales</taxon>
        <taxon>Peronosporaceae</taxon>
        <taxon>Phytophthora</taxon>
    </lineage>
</organism>
<dbReference type="GO" id="GO:0005524">
    <property type="term" value="F:ATP binding"/>
    <property type="evidence" value="ECO:0007669"/>
    <property type="project" value="InterPro"/>
</dbReference>
<name>G4Z3B0_PHYSP</name>
<dbReference type="GeneID" id="20657322"/>
<dbReference type="InterPro" id="IPR011009">
    <property type="entry name" value="Kinase-like_dom_sf"/>
</dbReference>
<dbReference type="PIRSF" id="PIRSF000654">
    <property type="entry name" value="Integrin-linked_kinase"/>
    <property type="match status" value="1"/>
</dbReference>
<dbReference type="PANTHER" id="PTHR44329">
    <property type="entry name" value="SERINE/THREONINE-PROTEIN KINASE TNNI3K-RELATED"/>
    <property type="match status" value="1"/>
</dbReference>
<dbReference type="SUPFAM" id="SSF56112">
    <property type="entry name" value="Protein kinase-like (PK-like)"/>
    <property type="match status" value="1"/>
</dbReference>
<dbReference type="PROSITE" id="PS50011">
    <property type="entry name" value="PROTEIN_KINASE_DOM"/>
    <property type="match status" value="1"/>
</dbReference>
<dbReference type="InParanoid" id="G4Z3B0"/>
<dbReference type="AlphaFoldDB" id="G4Z3B0"/>
<dbReference type="STRING" id="1094619.G4Z3B0"/>
<dbReference type="RefSeq" id="XP_009524190.1">
    <property type="nucleotide sequence ID" value="XM_009525895.1"/>
</dbReference>
<dbReference type="PANTHER" id="PTHR44329:SF214">
    <property type="entry name" value="PROTEIN KINASE DOMAIN-CONTAINING PROTEIN"/>
    <property type="match status" value="1"/>
</dbReference>
<dbReference type="InterPro" id="IPR008271">
    <property type="entry name" value="Ser/Thr_kinase_AS"/>
</dbReference>
<dbReference type="Pfam" id="PF07714">
    <property type="entry name" value="PK_Tyr_Ser-Thr"/>
    <property type="match status" value="1"/>
</dbReference>
<keyword evidence="3" id="KW-1185">Reference proteome</keyword>
<evidence type="ECO:0000313" key="2">
    <source>
        <dbReference type="EMBL" id="EGZ21473.1"/>
    </source>
</evidence>
<feature type="domain" description="Protein kinase" evidence="1">
    <location>
        <begin position="32"/>
        <end position="299"/>
    </location>
</feature>
<dbReference type="Proteomes" id="UP000002640">
    <property type="component" value="Unassembled WGS sequence"/>
</dbReference>
<dbReference type="Gene3D" id="1.10.510.10">
    <property type="entry name" value="Transferase(Phosphotransferase) domain 1"/>
    <property type="match status" value="1"/>
</dbReference>